<dbReference type="Proteomes" id="UP001359485">
    <property type="component" value="Unassembled WGS sequence"/>
</dbReference>
<dbReference type="SUPFAM" id="SSF90073">
    <property type="entry name" value="GCM domain"/>
    <property type="match status" value="1"/>
</dbReference>
<dbReference type="InterPro" id="IPR003902">
    <property type="entry name" value="Tscrpt_reg_GCM"/>
</dbReference>
<accession>A0ABR1B0K3</accession>
<protein>
    <recommendedName>
        <fullName evidence="7">GCM domain-containing protein</fullName>
    </recommendedName>
</protein>
<evidence type="ECO:0000259" key="7">
    <source>
        <dbReference type="PROSITE" id="PS50807"/>
    </source>
</evidence>
<evidence type="ECO:0000256" key="4">
    <source>
        <dbReference type="ARBA" id="ARBA00023163"/>
    </source>
</evidence>
<evidence type="ECO:0000256" key="2">
    <source>
        <dbReference type="ARBA" id="ARBA00023015"/>
    </source>
</evidence>
<evidence type="ECO:0000256" key="3">
    <source>
        <dbReference type="ARBA" id="ARBA00023125"/>
    </source>
</evidence>
<keyword evidence="4" id="KW-0804">Transcription</keyword>
<sequence>MQRSRKNENHRENQREIRFFVVKAEEDNNQRCGYHDEDNPYWRTPPSLRGCQRRDMGTCPGEGTRVPSGFTWWERTNGGGGKFKSASRVPIGFSPEFALLNRTTFPVFLGVGMGDTGKSDGCGCHDRRTGGGRLKLLDRQERVYLVMNQGFTGCSRSQQQQHQQQQSRTRLQEWDINDTSIPQVTEFDSWEEWANGHCRMVYPSSCEEAKRHTSGWAMRNTNNHNVHILKKSCLGVLVCSLRCVLPNGDEVHLRPAICDKARKKQQGKPCPNRQCLGRLEVLACRGHCGYPVTHFWRHTEYAIFFQAKGTHDHPRPEAKSTSEARRSLGAGRRVRGLAVLLAREAAMGSKIMSLREGKRTDSGHRLQSPNRPMLYAGNQPPPPLISDNQKENSCSCPPFDCICSDLLNQVQSYQQHMNVSCHQTNGYDPVACPHPGEEGGDGTTTNGYYSNTSQTNTNDMMFQSCDFAPFHGDIFQPEEIFQLDQPLRPSDPSQTDSARSPTIILDLGTGSNQRIGDPVKFEHQDWQCRNHPDDIRYANNNNNNNNYPVYQTGLDYKVQDCQDHYNALKTADVYDDRTGSYLFGNELQCDKLKSNGQLLNGELDPRYLGFSSEDSSLDQDCVGDMRYGLCDDVRQPTLESQKVYLPGLEGECKGGHPKNYSDYGIFQEVLSNQDGFVEYHQTGGKLYDPAYSDKAQTNPLHFFEAGDVRGNCEVDGFGSYVHQTAQVFNSQAHYQH</sequence>
<dbReference type="EMBL" id="JAWJWF010000005">
    <property type="protein sequence ID" value="KAK6632087.1"/>
    <property type="molecule type" value="Genomic_DNA"/>
</dbReference>
<keyword evidence="9" id="KW-1185">Reference proteome</keyword>
<dbReference type="PANTHER" id="PTHR12414:SF8">
    <property type="entry name" value="TRANSCRIPTION FACTOR GLIAL CELLS MISSING-RELATED"/>
    <property type="match status" value="1"/>
</dbReference>
<dbReference type="InterPro" id="IPR036115">
    <property type="entry name" value="GCM_dom_sf"/>
</dbReference>
<dbReference type="Pfam" id="PF03615">
    <property type="entry name" value="GCM"/>
    <property type="match status" value="1"/>
</dbReference>
<feature type="compositionally biased region" description="Basic and acidic residues" evidence="6">
    <location>
        <begin position="355"/>
        <end position="364"/>
    </location>
</feature>
<keyword evidence="1" id="KW-0217">Developmental protein</keyword>
<evidence type="ECO:0000256" key="5">
    <source>
        <dbReference type="ARBA" id="ARBA00023242"/>
    </source>
</evidence>
<evidence type="ECO:0000256" key="1">
    <source>
        <dbReference type="ARBA" id="ARBA00022473"/>
    </source>
</evidence>
<evidence type="ECO:0000313" key="8">
    <source>
        <dbReference type="EMBL" id="KAK6632087.1"/>
    </source>
</evidence>
<dbReference type="PANTHER" id="PTHR12414">
    <property type="entry name" value="GLIAL CELLS MISSING RELATED/GLIDE"/>
    <property type="match status" value="1"/>
</dbReference>
<dbReference type="InterPro" id="IPR043020">
    <property type="entry name" value="GCM_large"/>
</dbReference>
<dbReference type="Gene3D" id="2.20.25.670">
    <property type="entry name" value="GCM domain, large subdomain"/>
    <property type="match status" value="1"/>
</dbReference>
<keyword evidence="2" id="KW-0805">Transcription regulation</keyword>
<dbReference type="Gene3D" id="3.30.70.3530">
    <property type="entry name" value="GCM motif"/>
    <property type="match status" value="1"/>
</dbReference>
<comment type="caution">
    <text evidence="8">The sequence shown here is derived from an EMBL/GenBank/DDBJ whole genome shotgun (WGS) entry which is preliminary data.</text>
</comment>
<evidence type="ECO:0000256" key="6">
    <source>
        <dbReference type="SAM" id="MobiDB-lite"/>
    </source>
</evidence>
<feature type="region of interest" description="Disordered" evidence="6">
    <location>
        <begin position="355"/>
        <end position="390"/>
    </location>
</feature>
<evidence type="ECO:0000313" key="9">
    <source>
        <dbReference type="Proteomes" id="UP001359485"/>
    </source>
</evidence>
<organism evidence="8 9">
    <name type="scientific">Polyplax serrata</name>
    <name type="common">Common mouse louse</name>
    <dbReference type="NCBI Taxonomy" id="468196"/>
    <lineage>
        <taxon>Eukaryota</taxon>
        <taxon>Metazoa</taxon>
        <taxon>Ecdysozoa</taxon>
        <taxon>Arthropoda</taxon>
        <taxon>Hexapoda</taxon>
        <taxon>Insecta</taxon>
        <taxon>Pterygota</taxon>
        <taxon>Neoptera</taxon>
        <taxon>Paraneoptera</taxon>
        <taxon>Psocodea</taxon>
        <taxon>Troctomorpha</taxon>
        <taxon>Phthiraptera</taxon>
        <taxon>Anoplura</taxon>
        <taxon>Polyplacidae</taxon>
        <taxon>Polyplax</taxon>
    </lineage>
</organism>
<reference evidence="8 9" key="1">
    <citation type="submission" date="2023-09" db="EMBL/GenBank/DDBJ databases">
        <title>Genomes of two closely related lineages of the louse Polyplax serrata with different host specificities.</title>
        <authorList>
            <person name="Martinu J."/>
            <person name="Tarabai H."/>
            <person name="Stefka J."/>
            <person name="Hypsa V."/>
        </authorList>
    </citation>
    <scope>NUCLEOTIDE SEQUENCE [LARGE SCALE GENOMIC DNA]</scope>
    <source>
        <strain evidence="8">98ZLc_SE</strain>
    </source>
</reference>
<feature type="domain" description="GCM" evidence="7">
    <location>
        <begin position="172"/>
        <end position="328"/>
    </location>
</feature>
<dbReference type="InterPro" id="IPR039791">
    <property type="entry name" value="GCM"/>
</dbReference>
<name>A0ABR1B0K3_POLSC</name>
<dbReference type="InterPro" id="IPR043021">
    <property type="entry name" value="GCM_small"/>
</dbReference>
<dbReference type="PROSITE" id="PS50807">
    <property type="entry name" value="GCM"/>
    <property type="match status" value="1"/>
</dbReference>
<gene>
    <name evidence="8" type="ORF">RUM44_007117</name>
</gene>
<proteinExistence type="predicted"/>
<keyword evidence="5" id="KW-0539">Nucleus</keyword>
<keyword evidence="3" id="KW-0238">DNA-binding</keyword>